<keyword evidence="7" id="KW-0963">Cytoplasm</keyword>
<keyword evidence="4" id="KW-0560">Oxidoreductase</keyword>
<feature type="domain" description="Ferritin-like diiron" evidence="8">
    <location>
        <begin position="1"/>
        <end position="145"/>
    </location>
</feature>
<keyword evidence="3 6" id="KW-0479">Metal-binding</keyword>
<dbReference type="SUPFAM" id="SSF47240">
    <property type="entry name" value="Ferritin-like"/>
    <property type="match status" value="1"/>
</dbReference>
<feature type="binding site" evidence="6">
    <location>
        <position position="50"/>
    </location>
    <ligand>
        <name>Fe cation</name>
        <dbReference type="ChEBI" id="CHEBI:24875"/>
        <label>1</label>
    </ligand>
</feature>
<name>A0A933MKI3_UNCT6</name>
<sequence>MIKQIVQDIINKQINAEMYSAYLYLGMAAWCQDQNLPGAAQWLKAQAKEEMGHAMKFYKFLEDTNSQIALKAIDAPPAKWASLLNVFEDAYKHEQKVTGMIYEIVNLAAKEGDHASASMCKWFVDEQVEEESQTLAVVEKLKMAGDSKGALLYIDKELGKRE</sequence>
<keyword evidence="5 6" id="KW-0408">Iron</keyword>
<dbReference type="GO" id="GO:0006826">
    <property type="term" value="P:iron ion transport"/>
    <property type="evidence" value="ECO:0007669"/>
    <property type="project" value="InterPro"/>
</dbReference>
<dbReference type="InterPro" id="IPR009078">
    <property type="entry name" value="Ferritin-like_SF"/>
</dbReference>
<comment type="subcellular location">
    <subcellularLocation>
        <location evidence="7">Cytoplasm</location>
    </subcellularLocation>
</comment>
<evidence type="ECO:0000256" key="2">
    <source>
        <dbReference type="ARBA" id="ARBA00022434"/>
    </source>
</evidence>
<dbReference type="Proteomes" id="UP000736328">
    <property type="component" value="Unassembled WGS sequence"/>
</dbReference>
<dbReference type="CDD" id="cd01055">
    <property type="entry name" value="Nonheme_Ferritin"/>
    <property type="match status" value="1"/>
</dbReference>
<comment type="catalytic activity">
    <reaction evidence="7">
        <text>4 Fe(2+) + O2 + 6 H2O = 4 iron(III) oxide-hydroxide + 12 H(+)</text>
        <dbReference type="Rhea" id="RHEA:11972"/>
        <dbReference type="ChEBI" id="CHEBI:15377"/>
        <dbReference type="ChEBI" id="CHEBI:15378"/>
        <dbReference type="ChEBI" id="CHEBI:15379"/>
        <dbReference type="ChEBI" id="CHEBI:29033"/>
        <dbReference type="ChEBI" id="CHEBI:78619"/>
        <dbReference type="EC" id="1.16.3.2"/>
    </reaction>
</comment>
<dbReference type="GO" id="GO:0042802">
    <property type="term" value="F:identical protein binding"/>
    <property type="evidence" value="ECO:0007669"/>
    <property type="project" value="UniProtKB-ARBA"/>
</dbReference>
<comment type="similarity">
    <text evidence="1 7">Belongs to the ferritin family. Prokaryotic subfamily.</text>
</comment>
<protein>
    <recommendedName>
        <fullName evidence="7">Ferritin</fullName>
        <ecNumber evidence="7">1.16.3.2</ecNumber>
    </recommendedName>
</protein>
<evidence type="ECO:0000313" key="10">
    <source>
        <dbReference type="Proteomes" id="UP000736328"/>
    </source>
</evidence>
<feature type="binding site" evidence="6">
    <location>
        <position position="53"/>
    </location>
    <ligand>
        <name>Fe cation</name>
        <dbReference type="ChEBI" id="CHEBI:24875"/>
        <label>1</label>
    </ligand>
</feature>
<evidence type="ECO:0000256" key="6">
    <source>
        <dbReference type="PIRSR" id="PIRSR601519-1"/>
    </source>
</evidence>
<dbReference type="GO" id="GO:0008198">
    <property type="term" value="F:ferrous iron binding"/>
    <property type="evidence" value="ECO:0007669"/>
    <property type="project" value="TreeGrafter"/>
</dbReference>
<dbReference type="GO" id="GO:0006879">
    <property type="term" value="P:intracellular iron ion homeostasis"/>
    <property type="evidence" value="ECO:0007669"/>
    <property type="project" value="UniProtKB-KW"/>
</dbReference>
<reference evidence="9" key="1">
    <citation type="submission" date="2020-07" db="EMBL/GenBank/DDBJ databases">
        <title>Huge and variable diversity of episymbiotic CPR bacteria and DPANN archaea in groundwater ecosystems.</title>
        <authorList>
            <person name="He C.Y."/>
            <person name="Keren R."/>
            <person name="Whittaker M."/>
            <person name="Farag I.F."/>
            <person name="Doudna J."/>
            <person name="Cate J.H.D."/>
            <person name="Banfield J.F."/>
        </authorList>
    </citation>
    <scope>NUCLEOTIDE SEQUENCE</scope>
    <source>
        <strain evidence="9">NC_groundwater_1520_Pr4_B-0.1um_53_5</strain>
    </source>
</reference>
<dbReference type="PROSITE" id="PS50905">
    <property type="entry name" value="FERRITIN_LIKE"/>
    <property type="match status" value="1"/>
</dbReference>
<accession>A0A933MKI3</accession>
<evidence type="ECO:0000256" key="1">
    <source>
        <dbReference type="ARBA" id="ARBA00006950"/>
    </source>
</evidence>
<evidence type="ECO:0000256" key="3">
    <source>
        <dbReference type="ARBA" id="ARBA00022723"/>
    </source>
</evidence>
<dbReference type="FunFam" id="1.20.1260.10:FF:000001">
    <property type="entry name" value="Non-heme ferritin"/>
    <property type="match status" value="1"/>
</dbReference>
<feature type="binding site" evidence="6">
    <location>
        <position position="94"/>
    </location>
    <ligand>
        <name>Fe cation</name>
        <dbReference type="ChEBI" id="CHEBI:24875"/>
        <label>1</label>
    </ligand>
</feature>
<comment type="caution">
    <text evidence="9">The sequence shown here is derived from an EMBL/GenBank/DDBJ whole genome shotgun (WGS) entry which is preliminary data.</text>
</comment>
<dbReference type="InterPro" id="IPR008331">
    <property type="entry name" value="Ferritin_DPS_dom"/>
</dbReference>
<dbReference type="EC" id="1.16.3.2" evidence="7"/>
<dbReference type="InterPro" id="IPR001519">
    <property type="entry name" value="Ferritin"/>
</dbReference>
<dbReference type="GO" id="GO:0004322">
    <property type="term" value="F:ferroxidase activity"/>
    <property type="evidence" value="ECO:0007669"/>
    <property type="project" value="TreeGrafter"/>
</dbReference>
<proteinExistence type="inferred from homology"/>
<dbReference type="InterPro" id="IPR009040">
    <property type="entry name" value="Ferritin-like_diiron"/>
</dbReference>
<evidence type="ECO:0000313" key="9">
    <source>
        <dbReference type="EMBL" id="MBI4727804.1"/>
    </source>
</evidence>
<dbReference type="InterPro" id="IPR041719">
    <property type="entry name" value="Ferritin_prok"/>
</dbReference>
<evidence type="ECO:0000256" key="5">
    <source>
        <dbReference type="ARBA" id="ARBA00023004"/>
    </source>
</evidence>
<dbReference type="PANTHER" id="PTHR11431">
    <property type="entry name" value="FERRITIN"/>
    <property type="match status" value="1"/>
</dbReference>
<feature type="binding site" evidence="6">
    <location>
        <position position="127"/>
    </location>
    <ligand>
        <name>Fe cation</name>
        <dbReference type="ChEBI" id="CHEBI:24875"/>
        <label>1</label>
    </ligand>
</feature>
<dbReference type="GO" id="GO:0008199">
    <property type="term" value="F:ferric iron binding"/>
    <property type="evidence" value="ECO:0007669"/>
    <property type="project" value="InterPro"/>
</dbReference>
<keyword evidence="2 7" id="KW-0409">Iron storage</keyword>
<evidence type="ECO:0000256" key="4">
    <source>
        <dbReference type="ARBA" id="ARBA00023002"/>
    </source>
</evidence>
<feature type="binding site" evidence="6">
    <location>
        <position position="17"/>
    </location>
    <ligand>
        <name>Fe cation</name>
        <dbReference type="ChEBI" id="CHEBI:24875"/>
        <label>1</label>
    </ligand>
</feature>
<dbReference type="InterPro" id="IPR012347">
    <property type="entry name" value="Ferritin-like"/>
</dbReference>
<dbReference type="EMBL" id="JACQXR010000158">
    <property type="protein sequence ID" value="MBI4727804.1"/>
    <property type="molecule type" value="Genomic_DNA"/>
</dbReference>
<dbReference type="Pfam" id="PF00210">
    <property type="entry name" value="Ferritin"/>
    <property type="match status" value="1"/>
</dbReference>
<organism evidence="9 10">
    <name type="scientific">candidate division TA06 bacterium</name>
    <dbReference type="NCBI Taxonomy" id="2250710"/>
    <lineage>
        <taxon>Bacteria</taxon>
        <taxon>Bacteria division TA06</taxon>
    </lineage>
</organism>
<dbReference type="AlphaFoldDB" id="A0A933MKI3"/>
<gene>
    <name evidence="9" type="ORF">HY768_11420</name>
</gene>
<dbReference type="GO" id="GO:0005829">
    <property type="term" value="C:cytosol"/>
    <property type="evidence" value="ECO:0007669"/>
    <property type="project" value="TreeGrafter"/>
</dbReference>
<dbReference type="PANTHER" id="PTHR11431:SF127">
    <property type="entry name" value="BACTERIAL NON-HEME FERRITIN"/>
    <property type="match status" value="1"/>
</dbReference>
<dbReference type="Gene3D" id="1.20.1260.10">
    <property type="match status" value="1"/>
</dbReference>
<comment type="function">
    <text evidence="7">Iron-storage protein.</text>
</comment>
<evidence type="ECO:0000256" key="7">
    <source>
        <dbReference type="RuleBase" id="RU361145"/>
    </source>
</evidence>
<evidence type="ECO:0000259" key="8">
    <source>
        <dbReference type="PROSITE" id="PS50905"/>
    </source>
</evidence>